<dbReference type="Proteomes" id="UP000247810">
    <property type="component" value="Unassembled WGS sequence"/>
</dbReference>
<keyword evidence="2" id="KW-1185">Reference proteome</keyword>
<protein>
    <submittedName>
        <fullName evidence="1">Uncharacterized protein</fullName>
    </submittedName>
</protein>
<feature type="non-terminal residue" evidence="1">
    <location>
        <position position="1"/>
    </location>
</feature>
<dbReference type="STRING" id="1448320.A0A319CU33"/>
<dbReference type="GO" id="GO:0043829">
    <property type="term" value="F:tRNA-specific adenosine-37 deaminase activity"/>
    <property type="evidence" value="ECO:0007669"/>
    <property type="project" value="TreeGrafter"/>
</dbReference>
<dbReference type="GO" id="GO:0002100">
    <property type="term" value="P:tRNA wobble adenosine to inosine editing"/>
    <property type="evidence" value="ECO:0007669"/>
    <property type="project" value="InterPro"/>
</dbReference>
<sequence length="194" mass="20921">GYRFSPFRILSVEGGLVDELWRFGKPRRDAAVDVVDDVEKKCKPGTISAVWTAAPSFEGLASFNAADGTKQLPKLRGSRTGLYETIIGGVKQGYKASGPGVRGASALSRAKMWGFVKDLVGEKGVGCDEKVGHVVGEASYAGFKKAALLTAAGMARRRAMQDAKKVLVPWVPNSGDEDWGLEVLVDTYTKKRKR</sequence>
<proteinExistence type="predicted"/>
<organism evidence="1 2">
    <name type="scientific">Aspergillus ellipticus CBS 707.79</name>
    <dbReference type="NCBI Taxonomy" id="1448320"/>
    <lineage>
        <taxon>Eukaryota</taxon>
        <taxon>Fungi</taxon>
        <taxon>Dikarya</taxon>
        <taxon>Ascomycota</taxon>
        <taxon>Pezizomycotina</taxon>
        <taxon>Eurotiomycetes</taxon>
        <taxon>Eurotiomycetidae</taxon>
        <taxon>Eurotiales</taxon>
        <taxon>Aspergillaceae</taxon>
        <taxon>Aspergillus</taxon>
        <taxon>Aspergillus subgen. Circumdati</taxon>
    </lineage>
</organism>
<accession>A0A319CU33</accession>
<dbReference type="InterPro" id="IPR042935">
    <property type="entry name" value="Tad1"/>
</dbReference>
<reference evidence="1 2" key="1">
    <citation type="submission" date="2018-02" db="EMBL/GenBank/DDBJ databases">
        <title>The genomes of Aspergillus section Nigri reveals drivers in fungal speciation.</title>
        <authorList>
            <consortium name="DOE Joint Genome Institute"/>
            <person name="Vesth T.C."/>
            <person name="Nybo J."/>
            <person name="Theobald S."/>
            <person name="Brandl J."/>
            <person name="Frisvad J.C."/>
            <person name="Nielsen K.F."/>
            <person name="Lyhne E.K."/>
            <person name="Kogle M.E."/>
            <person name="Kuo A."/>
            <person name="Riley R."/>
            <person name="Clum A."/>
            <person name="Nolan M."/>
            <person name="Lipzen A."/>
            <person name="Salamov A."/>
            <person name="Henrissat B."/>
            <person name="Wiebenga A."/>
            <person name="De vries R.P."/>
            <person name="Grigoriev I.V."/>
            <person name="Mortensen U.H."/>
            <person name="Andersen M.R."/>
            <person name="Baker S.E."/>
        </authorList>
    </citation>
    <scope>NUCLEOTIDE SEQUENCE [LARGE SCALE GENOMIC DNA]</scope>
    <source>
        <strain evidence="1 2">CBS 707.79</strain>
    </source>
</reference>
<dbReference type="VEuPathDB" id="FungiDB:BO71DRAFT_338342"/>
<dbReference type="EMBL" id="KZ826075">
    <property type="protein sequence ID" value="PYH88674.1"/>
    <property type="molecule type" value="Genomic_DNA"/>
</dbReference>
<gene>
    <name evidence="1" type="ORF">BO71DRAFT_338342</name>
</gene>
<dbReference type="AlphaFoldDB" id="A0A319CU33"/>
<name>A0A319CU33_9EURO</name>
<evidence type="ECO:0000313" key="2">
    <source>
        <dbReference type="Proteomes" id="UP000247810"/>
    </source>
</evidence>
<evidence type="ECO:0000313" key="1">
    <source>
        <dbReference type="EMBL" id="PYH88674.1"/>
    </source>
</evidence>
<dbReference type="PANTHER" id="PTHR47803">
    <property type="entry name" value="TRNA-SPECIFIC ADENOSINE DEAMINASE 1"/>
    <property type="match status" value="1"/>
</dbReference>
<dbReference type="PANTHER" id="PTHR47803:SF1">
    <property type="entry name" value="TRNA-SPECIFIC ADENOSINE DEAMINASE 1"/>
    <property type="match status" value="1"/>
</dbReference>
<dbReference type="OrthoDB" id="10268011at2759"/>